<proteinExistence type="predicted"/>
<evidence type="ECO:0000313" key="1">
    <source>
        <dbReference type="EMBL" id="MBX45411.1"/>
    </source>
</evidence>
<sequence>MHAISRYKKLGIFSSLLPQVDLHWVHLGVFSC</sequence>
<accession>A0A2P2NSP8</accession>
<protein>
    <submittedName>
        <fullName evidence="1">Uncharacterized protein</fullName>
    </submittedName>
</protein>
<dbReference type="PROSITE" id="PS51257">
    <property type="entry name" value="PROKAR_LIPOPROTEIN"/>
    <property type="match status" value="1"/>
</dbReference>
<name>A0A2P2NSP8_RHIMU</name>
<reference evidence="1" key="1">
    <citation type="submission" date="2018-02" db="EMBL/GenBank/DDBJ databases">
        <title>Rhizophora mucronata_Transcriptome.</title>
        <authorList>
            <person name="Meera S.P."/>
            <person name="Sreeshan A."/>
            <person name="Augustine A."/>
        </authorList>
    </citation>
    <scope>NUCLEOTIDE SEQUENCE</scope>
    <source>
        <tissue evidence="1">Leaf</tissue>
    </source>
</reference>
<dbReference type="EMBL" id="GGEC01064927">
    <property type="protein sequence ID" value="MBX45411.1"/>
    <property type="molecule type" value="Transcribed_RNA"/>
</dbReference>
<dbReference type="AlphaFoldDB" id="A0A2P2NSP8"/>
<organism evidence="1">
    <name type="scientific">Rhizophora mucronata</name>
    <name type="common">Asiatic mangrove</name>
    <dbReference type="NCBI Taxonomy" id="61149"/>
    <lineage>
        <taxon>Eukaryota</taxon>
        <taxon>Viridiplantae</taxon>
        <taxon>Streptophyta</taxon>
        <taxon>Embryophyta</taxon>
        <taxon>Tracheophyta</taxon>
        <taxon>Spermatophyta</taxon>
        <taxon>Magnoliopsida</taxon>
        <taxon>eudicotyledons</taxon>
        <taxon>Gunneridae</taxon>
        <taxon>Pentapetalae</taxon>
        <taxon>rosids</taxon>
        <taxon>fabids</taxon>
        <taxon>Malpighiales</taxon>
        <taxon>Rhizophoraceae</taxon>
        <taxon>Rhizophora</taxon>
    </lineage>
</organism>